<name>A0A0R3KWZ1_9BRAD</name>
<dbReference type="AlphaFoldDB" id="A0A0R3KWZ1"/>
<gene>
    <name evidence="1" type="ORF">CP49_11985</name>
</gene>
<evidence type="ECO:0000313" key="2">
    <source>
        <dbReference type="Proteomes" id="UP000051913"/>
    </source>
</evidence>
<sequence>MRYDYTKISQVLERTLEWLGEERFSKMRVTELEKMIRERETTTPLPSRSQFRAAIHDFRVKRWPEAVPRRRS</sequence>
<evidence type="ECO:0000313" key="1">
    <source>
        <dbReference type="EMBL" id="KRQ99309.1"/>
    </source>
</evidence>
<protein>
    <submittedName>
        <fullName evidence="1">Uncharacterized protein</fullName>
    </submittedName>
</protein>
<accession>A0A0R3KWZ1</accession>
<dbReference type="RefSeq" id="WP_057853961.1">
    <property type="nucleotide sequence ID" value="NZ_LLXX01000173.1"/>
</dbReference>
<organism evidence="1 2">
    <name type="scientific">Bradyrhizobium valentinum</name>
    <dbReference type="NCBI Taxonomy" id="1518501"/>
    <lineage>
        <taxon>Bacteria</taxon>
        <taxon>Pseudomonadati</taxon>
        <taxon>Pseudomonadota</taxon>
        <taxon>Alphaproteobacteria</taxon>
        <taxon>Hyphomicrobiales</taxon>
        <taxon>Nitrobacteraceae</taxon>
        <taxon>Bradyrhizobium</taxon>
    </lineage>
</organism>
<keyword evidence="2" id="KW-1185">Reference proteome</keyword>
<proteinExistence type="predicted"/>
<dbReference type="EMBL" id="LLXX01000173">
    <property type="protein sequence ID" value="KRQ99309.1"/>
    <property type="molecule type" value="Genomic_DNA"/>
</dbReference>
<reference evidence="1 2" key="1">
    <citation type="submission" date="2014-03" db="EMBL/GenBank/DDBJ databases">
        <title>Bradyrhizobium valentinum sp. nov., isolated from effective nodules of Lupinus mariae-josephae, a lupine endemic of basic-lime soils in Eastern Spain.</title>
        <authorList>
            <person name="Duran D."/>
            <person name="Rey L."/>
            <person name="Navarro A."/>
            <person name="Busquets A."/>
            <person name="Imperial J."/>
            <person name="Ruiz-Argueso T."/>
        </authorList>
    </citation>
    <scope>NUCLEOTIDE SEQUENCE [LARGE SCALE GENOMIC DNA]</scope>
    <source>
        <strain evidence="1 2">LmjM3</strain>
    </source>
</reference>
<comment type="caution">
    <text evidence="1">The sequence shown here is derived from an EMBL/GenBank/DDBJ whole genome shotgun (WGS) entry which is preliminary data.</text>
</comment>
<dbReference type="Proteomes" id="UP000051913">
    <property type="component" value="Unassembled WGS sequence"/>
</dbReference>